<dbReference type="HOGENOM" id="CLU_1125213_0_0_1"/>
<accession>F2PU55</accession>
<feature type="compositionally biased region" description="Acidic residues" evidence="1">
    <location>
        <begin position="57"/>
        <end position="74"/>
    </location>
</feature>
<feature type="region of interest" description="Disordered" evidence="1">
    <location>
        <begin position="112"/>
        <end position="154"/>
    </location>
</feature>
<proteinExistence type="predicted"/>
<feature type="compositionally biased region" description="Polar residues" evidence="1">
    <location>
        <begin position="142"/>
        <end position="154"/>
    </location>
</feature>
<dbReference type="EMBL" id="DS995739">
    <property type="protein sequence ID" value="EGE05423.1"/>
    <property type="molecule type" value="Genomic_DNA"/>
</dbReference>
<protein>
    <submittedName>
        <fullName evidence="2">Uncharacterized protein</fullName>
    </submittedName>
</protein>
<feature type="region of interest" description="Disordered" evidence="1">
    <location>
        <begin position="57"/>
        <end position="83"/>
    </location>
</feature>
<gene>
    <name evidence="2" type="ORF">TEQG_04299</name>
</gene>
<dbReference type="VEuPathDB" id="FungiDB:TEQG_04299"/>
<dbReference type="Proteomes" id="UP000009169">
    <property type="component" value="Unassembled WGS sequence"/>
</dbReference>
<name>F2PU55_TRIEC</name>
<feature type="compositionally biased region" description="Acidic residues" evidence="1">
    <location>
        <begin position="119"/>
        <end position="132"/>
    </location>
</feature>
<sequence>MDPNGGCNSPLLGSKIIIYPQQYQKPCATAPQKMESGRRSPTGSLLVHCWKCVEETAEEKEEEEEEEKGEDDEAGRERRKGARRGKQWVCERRAVIGWLLDWVCLLGPDRASNKRQQRDDDEDNDDDDDDDDEGRREEISERVTNTETGQQQTLRSTHAALPWALTQPSHTSAAADTHHRQPREPKVAHSHSILNTLSFHDSLHIQQNLPLSRFVRPCQTKIISKAKNNLPYGDLAQAPTANNIQAK</sequence>
<dbReference type="AlphaFoldDB" id="F2PU55"/>
<keyword evidence="3" id="KW-1185">Reference proteome</keyword>
<evidence type="ECO:0000256" key="1">
    <source>
        <dbReference type="SAM" id="MobiDB-lite"/>
    </source>
</evidence>
<evidence type="ECO:0000313" key="3">
    <source>
        <dbReference type="Proteomes" id="UP000009169"/>
    </source>
</evidence>
<evidence type="ECO:0000313" key="2">
    <source>
        <dbReference type="EMBL" id="EGE05423.1"/>
    </source>
</evidence>
<organism evidence="2 3">
    <name type="scientific">Trichophyton equinum (strain ATCC MYA-4606 / CBS 127.97)</name>
    <name type="common">Horse ringworm fungus</name>
    <dbReference type="NCBI Taxonomy" id="559882"/>
    <lineage>
        <taxon>Eukaryota</taxon>
        <taxon>Fungi</taxon>
        <taxon>Dikarya</taxon>
        <taxon>Ascomycota</taxon>
        <taxon>Pezizomycotina</taxon>
        <taxon>Eurotiomycetes</taxon>
        <taxon>Eurotiomycetidae</taxon>
        <taxon>Onygenales</taxon>
        <taxon>Arthrodermataceae</taxon>
        <taxon>Trichophyton</taxon>
    </lineage>
</organism>
<reference evidence="3" key="1">
    <citation type="journal article" date="2012" name="MBio">
        <title>Comparative genome analysis of Trichophyton rubrum and related dermatophytes reveals candidate genes involved in infection.</title>
        <authorList>
            <person name="Martinez D.A."/>
            <person name="Oliver B.G."/>
            <person name="Graeser Y."/>
            <person name="Goldberg J.M."/>
            <person name="Li W."/>
            <person name="Martinez-Rossi N.M."/>
            <person name="Monod M."/>
            <person name="Shelest E."/>
            <person name="Barton R.C."/>
            <person name="Birch E."/>
            <person name="Brakhage A.A."/>
            <person name="Chen Z."/>
            <person name="Gurr S.J."/>
            <person name="Heiman D."/>
            <person name="Heitman J."/>
            <person name="Kosti I."/>
            <person name="Rossi A."/>
            <person name="Saif S."/>
            <person name="Samalova M."/>
            <person name="Saunders C.W."/>
            <person name="Shea T."/>
            <person name="Summerbell R.C."/>
            <person name="Xu J."/>
            <person name="Young S."/>
            <person name="Zeng Q."/>
            <person name="Birren B.W."/>
            <person name="Cuomo C.A."/>
            <person name="White T.C."/>
        </authorList>
    </citation>
    <scope>NUCLEOTIDE SEQUENCE [LARGE SCALE GENOMIC DNA]</scope>
    <source>
        <strain evidence="3">ATCC MYA-4606 / CBS 127.97</strain>
    </source>
</reference>